<proteinExistence type="predicted"/>
<gene>
    <name evidence="1" type="ORF">EDS130_LOCUS34420</name>
</gene>
<organism evidence="1 2">
    <name type="scientific">Adineta ricciae</name>
    <name type="common">Rotifer</name>
    <dbReference type="NCBI Taxonomy" id="249248"/>
    <lineage>
        <taxon>Eukaryota</taxon>
        <taxon>Metazoa</taxon>
        <taxon>Spiralia</taxon>
        <taxon>Gnathifera</taxon>
        <taxon>Rotifera</taxon>
        <taxon>Eurotatoria</taxon>
        <taxon>Bdelloidea</taxon>
        <taxon>Adinetida</taxon>
        <taxon>Adinetidae</taxon>
        <taxon>Adineta</taxon>
    </lineage>
</organism>
<comment type="caution">
    <text evidence="1">The sequence shown here is derived from an EMBL/GenBank/DDBJ whole genome shotgun (WGS) entry which is preliminary data.</text>
</comment>
<dbReference type="EMBL" id="CAJNOJ010000288">
    <property type="protein sequence ID" value="CAF1371863.1"/>
    <property type="molecule type" value="Genomic_DNA"/>
</dbReference>
<evidence type="ECO:0000313" key="1">
    <source>
        <dbReference type="EMBL" id="CAF1371863.1"/>
    </source>
</evidence>
<name>A0A815J0V4_ADIRI</name>
<dbReference type="SUPFAM" id="SSF52047">
    <property type="entry name" value="RNI-like"/>
    <property type="match status" value="1"/>
</dbReference>
<dbReference type="AlphaFoldDB" id="A0A815J0V4"/>
<dbReference type="Proteomes" id="UP000663852">
    <property type="component" value="Unassembled WGS sequence"/>
</dbReference>
<reference evidence="1" key="1">
    <citation type="submission" date="2021-02" db="EMBL/GenBank/DDBJ databases">
        <authorList>
            <person name="Nowell W R."/>
        </authorList>
    </citation>
    <scope>NUCLEOTIDE SEQUENCE</scope>
</reference>
<accession>A0A815J0V4</accession>
<sequence length="435" mass="50913">MLQPNHSMRSMKLDRFCLSILPRIDENIKSLVVESAFMKHILGAGNYPNLTELTFYDMDKKIASQFSRITSDFQITSADYTQNVYSVILSFFVNLKHLTIVVQSIVKFYRTSRNYPCLSLHGLPTETFYSSTLTKLSLNVIDLNDVYALLDGHLKQLTTFSVEVEAIQDPVSISNNHYQSINLKCFSLTCYSVLARYEFTIVHLLRRMLCLEDLTLFLDISSQSPLIYDVRGDVSVHPSTIDIQQSFADFKYGQVSYMVDYVYYPPLYRVFSLPTKFQRLTRITNNIPDMIFDSVTHVELHNENAFKHEFFVRLAKAFPFLKTLSIHNMWPPFLREKQYHLCDKDWCSMIEYRHLSSLDMTSANSYYLKHFLNQTKTRLPSLSKLKVHYYLLKAVTNNFAKEEMRHNCCRVKQLVTDYPRTDLESILRYFPSLLI</sequence>
<dbReference type="OrthoDB" id="10124694at2759"/>
<evidence type="ECO:0000313" key="2">
    <source>
        <dbReference type="Proteomes" id="UP000663852"/>
    </source>
</evidence>
<protein>
    <submittedName>
        <fullName evidence="1">Uncharacterized protein</fullName>
    </submittedName>
</protein>